<dbReference type="InterPro" id="IPR036734">
    <property type="entry name" value="Neur_chan_lig-bd_sf"/>
</dbReference>
<evidence type="ECO:0008006" key="5">
    <source>
        <dbReference type="Google" id="ProtNLM"/>
    </source>
</evidence>
<keyword evidence="2" id="KW-0732">Signal</keyword>
<keyword evidence="1" id="KW-0812">Transmembrane</keyword>
<keyword evidence="4" id="KW-1185">Reference proteome</keyword>
<protein>
    <recommendedName>
        <fullName evidence="5">Transmembrane ion channel</fullName>
    </recommendedName>
</protein>
<keyword evidence="1" id="KW-1133">Transmembrane helix</keyword>
<evidence type="ECO:0000256" key="2">
    <source>
        <dbReference type="SAM" id="SignalP"/>
    </source>
</evidence>
<dbReference type="PANTHER" id="PTHR18945">
    <property type="entry name" value="NEUROTRANSMITTER GATED ION CHANNEL"/>
    <property type="match status" value="1"/>
</dbReference>
<dbReference type="GO" id="GO:0004888">
    <property type="term" value="F:transmembrane signaling receptor activity"/>
    <property type="evidence" value="ECO:0007669"/>
    <property type="project" value="InterPro"/>
</dbReference>
<feature type="non-terminal residue" evidence="3">
    <location>
        <position position="1"/>
    </location>
</feature>
<dbReference type="EMBL" id="BTRK01000003">
    <property type="protein sequence ID" value="GMR42697.1"/>
    <property type="molecule type" value="Genomic_DNA"/>
</dbReference>
<organism evidence="3 4">
    <name type="scientific">Pristionchus mayeri</name>
    <dbReference type="NCBI Taxonomy" id="1317129"/>
    <lineage>
        <taxon>Eukaryota</taxon>
        <taxon>Metazoa</taxon>
        <taxon>Ecdysozoa</taxon>
        <taxon>Nematoda</taxon>
        <taxon>Chromadorea</taxon>
        <taxon>Rhabditida</taxon>
        <taxon>Rhabditina</taxon>
        <taxon>Diplogasteromorpha</taxon>
        <taxon>Diplogasteroidea</taxon>
        <taxon>Neodiplogasteridae</taxon>
        <taxon>Pristionchus</taxon>
    </lineage>
</organism>
<dbReference type="GO" id="GO:0005230">
    <property type="term" value="F:extracellular ligand-gated monoatomic ion channel activity"/>
    <property type="evidence" value="ECO:0007669"/>
    <property type="project" value="InterPro"/>
</dbReference>
<dbReference type="Proteomes" id="UP001328107">
    <property type="component" value="Unassembled WGS sequence"/>
</dbReference>
<feature type="chain" id="PRO_5043048876" description="Transmembrane ion channel" evidence="2">
    <location>
        <begin position="24"/>
        <end position="284"/>
    </location>
</feature>
<dbReference type="AlphaFoldDB" id="A0AAN4ZK01"/>
<comment type="caution">
    <text evidence="3">The sequence shown here is derived from an EMBL/GenBank/DDBJ whole genome shotgun (WGS) entry which is preliminary data.</text>
</comment>
<evidence type="ECO:0000256" key="1">
    <source>
        <dbReference type="SAM" id="Phobius"/>
    </source>
</evidence>
<proteinExistence type="predicted"/>
<dbReference type="SUPFAM" id="SSF63712">
    <property type="entry name" value="Nicotinic receptor ligand binding domain-like"/>
    <property type="match status" value="1"/>
</dbReference>
<keyword evidence="1" id="KW-0472">Membrane</keyword>
<gene>
    <name evidence="3" type="ORF">PMAYCL1PPCAC_12892</name>
</gene>
<accession>A0AAN4ZK01</accession>
<feature type="transmembrane region" description="Helical" evidence="1">
    <location>
        <begin position="240"/>
        <end position="261"/>
    </location>
</feature>
<reference evidence="4" key="1">
    <citation type="submission" date="2022-10" db="EMBL/GenBank/DDBJ databases">
        <title>Genome assembly of Pristionchus species.</title>
        <authorList>
            <person name="Yoshida K."/>
            <person name="Sommer R.J."/>
        </authorList>
    </citation>
    <scope>NUCLEOTIDE SEQUENCE [LARGE SCALE GENOMIC DNA]</scope>
    <source>
        <strain evidence="4">RS5460</strain>
    </source>
</reference>
<feature type="signal peptide" evidence="2">
    <location>
        <begin position="1"/>
        <end position="23"/>
    </location>
</feature>
<feature type="transmembrane region" description="Helical" evidence="1">
    <location>
        <begin position="211"/>
        <end position="233"/>
    </location>
</feature>
<dbReference type="InterPro" id="IPR006201">
    <property type="entry name" value="Neur_channel"/>
</dbReference>
<dbReference type="Gene3D" id="2.70.170.10">
    <property type="entry name" value="Neurotransmitter-gated ion-channel ligand-binding domain"/>
    <property type="match status" value="1"/>
</dbReference>
<evidence type="ECO:0000313" key="4">
    <source>
        <dbReference type="Proteomes" id="UP001328107"/>
    </source>
</evidence>
<name>A0AAN4ZK01_9BILA</name>
<sequence length="284" mass="32704">LSNQMNLLLFVLPVFLLPSFANAADSLGTYDETSAQSNTVRISFFLRRIDDIDNPRGTVTIEIDLLHEYWDVNSRFNGTEKIYLNNVNDPNSSPRLQLSPVLKKETSLVSSSISPNGRIESRQMMTLTIRCDHKGSFPSDELMCDLKISSQHPDKFKLYWNEYEGESSHQKNSIQNPKVAAPFELSHQTRIRNKDLSYLNFEIGVRRRAAAYYWFTSIQPSLFLLVLTWLTLFLHRENFILLRISLALVSLIAVQALNFMMNSAGRPFEAGNVLHWWFQGQRHS</sequence>
<evidence type="ECO:0000313" key="3">
    <source>
        <dbReference type="EMBL" id="GMR42697.1"/>
    </source>
</evidence>
<dbReference type="GO" id="GO:0016020">
    <property type="term" value="C:membrane"/>
    <property type="evidence" value="ECO:0007669"/>
    <property type="project" value="InterPro"/>
</dbReference>